<sequence>MGSGTSGLYAGTAGSSQPYAESYGVVPEMHKRDRDDENIWSGSEGYAKNGTATDLEKSIKDGKVYVAGNPIHGRIIYVINMQGEMIIGKRNNPNDPSARSPHPMLIGGKNPQVRMAGMIEFKNGKIFDFDNDSGHFRPPRQSEIEVRKVFDRLPNEVFHKTSKWRRG</sequence>
<proteinExistence type="predicted"/>
<accession>A0A7C9JD95</accession>
<gene>
    <name evidence="2" type="ORF">D1639_00470</name>
</gene>
<comment type="caution">
    <text evidence="2">The sequence shown here is derived from an EMBL/GenBank/DDBJ whole genome shotgun (WGS) entry which is preliminary data.</text>
</comment>
<protein>
    <submittedName>
        <fullName evidence="2">Uncharacterized protein</fullName>
    </submittedName>
</protein>
<organism evidence="2">
    <name type="scientific">Muribaculaceae bacterium Z82</name>
    <dbReference type="NCBI Taxonomy" id="2304548"/>
    <lineage>
        <taxon>Bacteria</taxon>
        <taxon>Pseudomonadati</taxon>
        <taxon>Bacteroidota</taxon>
        <taxon>Bacteroidia</taxon>
        <taxon>Bacteroidales</taxon>
        <taxon>Muribaculaceae</taxon>
    </lineage>
</organism>
<evidence type="ECO:0000256" key="1">
    <source>
        <dbReference type="SAM" id="MobiDB-lite"/>
    </source>
</evidence>
<reference evidence="2" key="1">
    <citation type="submission" date="2018-08" db="EMBL/GenBank/DDBJ databases">
        <title>Murine metabolic-syndrome-specific gut microbial biobank.</title>
        <authorList>
            <person name="Liu C."/>
        </authorList>
    </citation>
    <scope>NUCLEOTIDE SEQUENCE [LARGE SCALE GENOMIC DNA]</scope>
    <source>
        <strain evidence="2">Z82</strain>
    </source>
</reference>
<feature type="region of interest" description="Disordered" evidence="1">
    <location>
        <begin position="1"/>
        <end position="21"/>
    </location>
</feature>
<dbReference type="EMBL" id="QWKH01000002">
    <property type="protein sequence ID" value="NBI33534.1"/>
    <property type="molecule type" value="Genomic_DNA"/>
</dbReference>
<dbReference type="AlphaFoldDB" id="A0A7C9JD95"/>
<name>A0A7C9JD95_9BACT</name>
<evidence type="ECO:0000313" key="2">
    <source>
        <dbReference type="EMBL" id="NBI33534.1"/>
    </source>
</evidence>